<feature type="transmembrane region" description="Helical" evidence="1">
    <location>
        <begin position="51"/>
        <end position="72"/>
    </location>
</feature>
<dbReference type="RefSeq" id="WP_191278999.1">
    <property type="nucleotide sequence ID" value="NZ_BNAD01000003.1"/>
</dbReference>
<protein>
    <submittedName>
        <fullName evidence="3">Uncharacterized protein</fullName>
    </submittedName>
</protein>
<accession>A0ABQ3HK98</accession>
<evidence type="ECO:0000256" key="2">
    <source>
        <dbReference type="SAM" id="SignalP"/>
    </source>
</evidence>
<keyword evidence="4" id="KW-1185">Reference proteome</keyword>
<keyword evidence="2" id="KW-0732">Signal</keyword>
<organism evidence="3 4">
    <name type="scientific">Nocardioides flavus</name>
    <name type="common">ex Wang et al. 2016</name>
    <dbReference type="NCBI Taxonomy" id="2058780"/>
    <lineage>
        <taxon>Bacteria</taxon>
        <taxon>Bacillati</taxon>
        <taxon>Actinomycetota</taxon>
        <taxon>Actinomycetes</taxon>
        <taxon>Propionibacteriales</taxon>
        <taxon>Nocardioidaceae</taxon>
        <taxon>Nocardioides</taxon>
    </lineage>
</organism>
<feature type="transmembrane region" description="Helical" evidence="1">
    <location>
        <begin position="79"/>
        <end position="98"/>
    </location>
</feature>
<comment type="caution">
    <text evidence="3">The sequence shown here is derived from an EMBL/GenBank/DDBJ whole genome shotgun (WGS) entry which is preliminary data.</text>
</comment>
<feature type="chain" id="PRO_5047203698" evidence="2">
    <location>
        <begin position="28"/>
        <end position="119"/>
    </location>
</feature>
<keyword evidence="1" id="KW-0812">Transmembrane</keyword>
<dbReference type="Proteomes" id="UP000597341">
    <property type="component" value="Unassembled WGS sequence"/>
</dbReference>
<evidence type="ECO:0000256" key="1">
    <source>
        <dbReference type="SAM" id="Phobius"/>
    </source>
</evidence>
<reference evidence="4" key="1">
    <citation type="journal article" date="2019" name="Int. J. Syst. Evol. Microbiol.">
        <title>The Global Catalogue of Microorganisms (GCM) 10K type strain sequencing project: providing services to taxonomists for standard genome sequencing and annotation.</title>
        <authorList>
            <consortium name="The Broad Institute Genomics Platform"/>
            <consortium name="The Broad Institute Genome Sequencing Center for Infectious Disease"/>
            <person name="Wu L."/>
            <person name="Ma J."/>
        </authorList>
    </citation>
    <scope>NUCLEOTIDE SEQUENCE [LARGE SCALE GENOMIC DNA]</scope>
    <source>
        <strain evidence="4">CGMCC 1.12791</strain>
    </source>
</reference>
<feature type="signal peptide" evidence="2">
    <location>
        <begin position="1"/>
        <end position="27"/>
    </location>
</feature>
<dbReference type="EMBL" id="BNAD01000003">
    <property type="protein sequence ID" value="GHE17092.1"/>
    <property type="molecule type" value="Genomic_DNA"/>
</dbReference>
<evidence type="ECO:0000313" key="3">
    <source>
        <dbReference type="EMBL" id="GHE17092.1"/>
    </source>
</evidence>
<gene>
    <name evidence="3" type="ORF">GCM10011376_17020</name>
</gene>
<evidence type="ECO:0000313" key="4">
    <source>
        <dbReference type="Proteomes" id="UP000597341"/>
    </source>
</evidence>
<keyword evidence="1" id="KW-1133">Transmembrane helix</keyword>
<name>A0ABQ3HK98_9ACTN</name>
<sequence length="119" mass="11747">MSRPVSVSLAAALVVLGVVLAVAPALAAGFTICGVSGCTGGAFGRATDPGLTLVLLLVTGVVAALPLAIYALTRRSPRLGAYALALAAVATLLTGLVIGSDLRGCPRDVSQETCLEEAA</sequence>
<keyword evidence="1" id="KW-0472">Membrane</keyword>
<proteinExistence type="predicted"/>